<evidence type="ECO:0000256" key="1">
    <source>
        <dbReference type="ARBA" id="ARBA00008791"/>
    </source>
</evidence>
<feature type="domain" description="UspA" evidence="2">
    <location>
        <begin position="244"/>
        <end position="287"/>
    </location>
</feature>
<dbReference type="Proteomes" id="UP000487757">
    <property type="component" value="Unassembled WGS sequence"/>
</dbReference>
<dbReference type="InterPro" id="IPR014729">
    <property type="entry name" value="Rossmann-like_a/b/a_fold"/>
</dbReference>
<dbReference type="RefSeq" id="WP_154282411.1">
    <property type="nucleotide sequence ID" value="NZ_JBHUJQ010000001.1"/>
</dbReference>
<accession>A0A7K0G2E8</accession>
<dbReference type="OrthoDB" id="9788959at2"/>
<gene>
    <name evidence="3" type="ORF">GJU39_18110</name>
</gene>
<protein>
    <recommendedName>
        <fullName evidence="2">UspA domain-containing protein</fullName>
    </recommendedName>
</protein>
<keyword evidence="4" id="KW-1185">Reference proteome</keyword>
<evidence type="ECO:0000259" key="2">
    <source>
        <dbReference type="Pfam" id="PF00582"/>
    </source>
</evidence>
<dbReference type="InterPro" id="IPR006016">
    <property type="entry name" value="UspA"/>
</dbReference>
<feature type="domain" description="UspA" evidence="2">
    <location>
        <begin position="7"/>
        <end position="153"/>
    </location>
</feature>
<dbReference type="SUPFAM" id="SSF52402">
    <property type="entry name" value="Adenine nucleotide alpha hydrolases-like"/>
    <property type="match status" value="2"/>
</dbReference>
<sequence>MNKIPAIKNILLLTDFSANANHIAAYAYDFAKKIQANITLCNAVTIPSELPSSGLILWPVESPEVIQNRSEVNLNKLRVHLRERDQSHMKKPQLTIINQSGSLHDVVAEIISDTPIDLLAMGTHDNNSMDSFLKIDQARKMIDSLQAPVLIIPLKSKFEPIRSIYFASDLSDLPGDSVFLSQLVKLSRSFMAEIFIVHISSRKADGTIKEKIYDMINDLRRELGYPGIHFWEINGDNEVSTFEKMMIEKRMDLLVVVHREHGFFSRLLKGSVTKKLAGQLSVPMLVYNQDE</sequence>
<evidence type="ECO:0000313" key="4">
    <source>
        <dbReference type="Proteomes" id="UP000487757"/>
    </source>
</evidence>
<name>A0A7K0G2E8_9SPHI</name>
<dbReference type="EMBL" id="WKKH01000037">
    <property type="protein sequence ID" value="MRX77998.1"/>
    <property type="molecule type" value="Genomic_DNA"/>
</dbReference>
<dbReference type="Pfam" id="PF00582">
    <property type="entry name" value="Usp"/>
    <property type="match status" value="2"/>
</dbReference>
<dbReference type="CDD" id="cd00293">
    <property type="entry name" value="USP-like"/>
    <property type="match status" value="1"/>
</dbReference>
<dbReference type="PANTHER" id="PTHR46268">
    <property type="entry name" value="STRESS RESPONSE PROTEIN NHAX"/>
    <property type="match status" value="1"/>
</dbReference>
<dbReference type="PANTHER" id="PTHR46268:SF22">
    <property type="entry name" value="SENSOR PROTEIN KDPD-RELATED"/>
    <property type="match status" value="1"/>
</dbReference>
<reference evidence="3 4" key="1">
    <citation type="submission" date="2019-11" db="EMBL/GenBank/DDBJ databases">
        <title>Pedobacter petrophilus genome.</title>
        <authorList>
            <person name="Feldbauer M.J."/>
            <person name="Newman J.D."/>
        </authorList>
    </citation>
    <scope>NUCLEOTIDE SEQUENCE [LARGE SCALE GENOMIC DNA]</scope>
    <source>
        <strain evidence="3 4">LMG 29686</strain>
    </source>
</reference>
<comment type="similarity">
    <text evidence="1">Belongs to the universal stress protein A family.</text>
</comment>
<organism evidence="3 4">
    <name type="scientific">Pedobacter petrophilus</name>
    <dbReference type="NCBI Taxonomy" id="1908241"/>
    <lineage>
        <taxon>Bacteria</taxon>
        <taxon>Pseudomonadati</taxon>
        <taxon>Bacteroidota</taxon>
        <taxon>Sphingobacteriia</taxon>
        <taxon>Sphingobacteriales</taxon>
        <taxon>Sphingobacteriaceae</taxon>
        <taxon>Pedobacter</taxon>
    </lineage>
</organism>
<proteinExistence type="inferred from homology"/>
<comment type="caution">
    <text evidence="3">The sequence shown here is derived from an EMBL/GenBank/DDBJ whole genome shotgun (WGS) entry which is preliminary data.</text>
</comment>
<dbReference type="AlphaFoldDB" id="A0A7K0G2E8"/>
<dbReference type="Gene3D" id="3.40.50.620">
    <property type="entry name" value="HUPs"/>
    <property type="match status" value="2"/>
</dbReference>
<evidence type="ECO:0000313" key="3">
    <source>
        <dbReference type="EMBL" id="MRX77998.1"/>
    </source>
</evidence>